<gene>
    <name evidence="1" type="ORF">UFOVP813_45</name>
</gene>
<protein>
    <submittedName>
        <fullName evidence="1">Uncharacterized protein</fullName>
    </submittedName>
</protein>
<sequence>MKGWQGYYNRGGMTKINPTNYTKQARKQAKRILSAVTTPKAGDRISIVGLRIVTNEGNNWYTSDEFKTIKALLSHLGARAAGTGLDSAKFSAIALRFARRFSPPHFPINPN</sequence>
<name>A0A6J5P2Y2_9CAUD</name>
<dbReference type="EMBL" id="LR796743">
    <property type="protein sequence ID" value="CAB4163711.1"/>
    <property type="molecule type" value="Genomic_DNA"/>
</dbReference>
<organism evidence="1">
    <name type="scientific">uncultured Caudovirales phage</name>
    <dbReference type="NCBI Taxonomy" id="2100421"/>
    <lineage>
        <taxon>Viruses</taxon>
        <taxon>Duplodnaviria</taxon>
        <taxon>Heunggongvirae</taxon>
        <taxon>Uroviricota</taxon>
        <taxon>Caudoviricetes</taxon>
        <taxon>Peduoviridae</taxon>
        <taxon>Maltschvirus</taxon>
        <taxon>Maltschvirus maltsch</taxon>
    </lineage>
</organism>
<accession>A0A6J5P2Y2</accession>
<proteinExistence type="predicted"/>
<reference evidence="1" key="1">
    <citation type="submission" date="2020-04" db="EMBL/GenBank/DDBJ databases">
        <authorList>
            <person name="Chiriac C."/>
            <person name="Salcher M."/>
            <person name="Ghai R."/>
            <person name="Kavagutti S V."/>
        </authorList>
    </citation>
    <scope>NUCLEOTIDE SEQUENCE</scope>
</reference>
<evidence type="ECO:0000313" key="1">
    <source>
        <dbReference type="EMBL" id="CAB4163711.1"/>
    </source>
</evidence>